<dbReference type="InterPro" id="IPR002035">
    <property type="entry name" value="VWF_A"/>
</dbReference>
<dbReference type="EMBL" id="MXAV01000044">
    <property type="protein sequence ID" value="PKY09924.1"/>
    <property type="molecule type" value="Genomic_DNA"/>
</dbReference>
<dbReference type="Gene3D" id="3.40.50.410">
    <property type="entry name" value="von Willebrand factor, type A domain"/>
    <property type="match status" value="1"/>
</dbReference>
<reference evidence="2 3" key="1">
    <citation type="submission" date="2017-03" db="EMBL/GenBank/DDBJ databases">
        <title>Draft genime sequence of the acidophilic sulfur-oxidizing bacterium Acidithiobacillus sp. SH, isolated from seawater.</title>
        <authorList>
            <person name="Sharmin S."/>
            <person name="Tokuhisa M."/>
            <person name="Kanao T."/>
            <person name="Kamimura K."/>
        </authorList>
    </citation>
    <scope>NUCLEOTIDE SEQUENCE [LARGE SCALE GENOMIC DNA]</scope>
    <source>
        <strain evidence="2 3">SH</strain>
    </source>
</reference>
<evidence type="ECO:0000313" key="2">
    <source>
        <dbReference type="EMBL" id="PKY09924.1"/>
    </source>
</evidence>
<dbReference type="OrthoDB" id="7156875at2"/>
<dbReference type="InParanoid" id="A0A2I1DJ65"/>
<proteinExistence type="predicted"/>
<dbReference type="InterPro" id="IPR036465">
    <property type="entry name" value="vWFA_dom_sf"/>
</dbReference>
<evidence type="ECO:0000259" key="1">
    <source>
        <dbReference type="PROSITE" id="PS50234"/>
    </source>
</evidence>
<dbReference type="Proteomes" id="UP000234329">
    <property type="component" value="Unassembled WGS sequence"/>
</dbReference>
<comment type="caution">
    <text evidence="2">The sequence shown here is derived from an EMBL/GenBank/DDBJ whole genome shotgun (WGS) entry which is preliminary data.</text>
</comment>
<feature type="domain" description="VWFA" evidence="1">
    <location>
        <begin position="344"/>
        <end position="547"/>
    </location>
</feature>
<organism evidence="2 3">
    <name type="scientific">Acidithiobacillus marinus</name>
    <dbReference type="NCBI Taxonomy" id="187490"/>
    <lineage>
        <taxon>Bacteria</taxon>
        <taxon>Pseudomonadati</taxon>
        <taxon>Pseudomonadota</taxon>
        <taxon>Acidithiobacillia</taxon>
        <taxon>Acidithiobacillales</taxon>
        <taxon>Acidithiobacillaceae</taxon>
        <taxon>Acidithiobacillus</taxon>
    </lineage>
</organism>
<keyword evidence="3" id="KW-1185">Reference proteome</keyword>
<evidence type="ECO:0000313" key="3">
    <source>
        <dbReference type="Proteomes" id="UP000234329"/>
    </source>
</evidence>
<accession>A0A2I1DJ65</accession>
<name>A0A2I1DJ65_9PROT</name>
<dbReference type="PROSITE" id="PS50234">
    <property type="entry name" value="VWFA"/>
    <property type="match status" value="1"/>
</dbReference>
<gene>
    <name evidence="2" type="ORF">B1757_11520</name>
</gene>
<dbReference type="AlphaFoldDB" id="A0A2I1DJ65"/>
<protein>
    <submittedName>
        <fullName evidence="2">Type IV pilin biogenesis protein</fullName>
    </submittedName>
</protein>
<sequence length="1141" mass="117989">MVSRKKHRLRKGLSLLLVLGINLLPLQGFIPSAEASNGGLNTPPQDQPQVLILLDNSQGMAGVLQSTNSYSTQTATAPVLSTQLSGAIMTGSGIAAQNNTSSSPPYYQTNNFIPPAYGSASTVVPYTLSCGASGLTAAAQSACSSIHNNGYVDNSPSMLNGIEVSLASVLSNPTYENNLQFALETYKTGTPSLYRTWVYYMSGKGGFSFNSSSSNGATIPVANPCYNNQSNSCKAINNEFYSTNNPQPIGTNSLFNSPTLYINDTSDDPIINDVLYDTSDTANAVGSGPEEKLSDFSLSDYENKSIVIYYSKHSNNIAAGAGPTSAGFTPSSPEVWYSLRGYGYNASVTSNSGKILVPLSSSYNNQNSVNSILKDIGPETFPAGNTITASAGYSPVAGAFTKALSYLTASSTPKTCGQKYVIFITDGQPTMGTGGHVYPPLGSLSAQTLGVTSITASTWSSTNNEAVVEAIQKIQLLANNGIKTYVLGVGSAVAPATAGTTSAQQAVAKQGQAVLTAMAQAGGTTSYYSALTQSDVRAALNNIVANILGKSVVSSYAAPPTVTTGSLEFLLKNVNPINGQGDLYAYPVTSNGSVSSTASWTANGIMTAATRSTALYTTPTSATNGGGSPQTFSKVASTDSAAFGTLPTGLTASDIANYTIDPSYDNGAYLGGRASGWYVGLPSSAPAEVLTPPNNANLLSNSGYLSFASSHANRQNAVLFSDNDGFLYALGYNNTGSPTLLWGWMPGALLPSLQNYSFFWQGSNMGNFASIDASPDGGSTWHTYVVGVAGGGSIYYDLQLTSTGSSGPTLKSVIAQYQLTGDSQPQPSAPVFYQVNTPGANNFGETWAISAINSNSTSYLGILNVTSGVEFLDTLPFTNTATPYIDSNGNLFLGDGSGNVYEMSATNLDSLLNPKGNNSSASTISLTDFDKIPNNFSSAWSSTSLAKNVQFIGGTFYQGKNYLRVQGPSGITIFSQMNGTWSPVWTTYAGGAGTWSGGTAYTSSSSSGNSSTSTSITPLPGGSAISDQALIDAGNVIVPVTIPPGSNTCGTNTAAYYIYALGNGIFPSGAYTSPSDGTITQGYIIGKGTAFTPTVTMFNGRQLLQGAANKNTTGGTSNFPAAIGAGLPLGGPVAWRLDLTQ</sequence>
<dbReference type="SUPFAM" id="SSF53300">
    <property type="entry name" value="vWA-like"/>
    <property type="match status" value="1"/>
</dbReference>